<dbReference type="SUPFAM" id="SSF56487">
    <property type="entry name" value="SRCR-like"/>
    <property type="match status" value="5"/>
</dbReference>
<keyword evidence="2 11" id="KW-0812">Transmembrane</keyword>
<feature type="compositionally biased region" description="Polar residues" evidence="10">
    <location>
        <begin position="699"/>
        <end position="717"/>
    </location>
</feature>
<feature type="region of interest" description="Disordered" evidence="10">
    <location>
        <begin position="1489"/>
        <end position="1519"/>
    </location>
</feature>
<evidence type="ECO:0000256" key="12">
    <source>
        <dbReference type="SAM" id="SignalP"/>
    </source>
</evidence>
<comment type="subcellular location">
    <subcellularLocation>
        <location evidence="1">Membrane</location>
        <topology evidence="1">Single-pass membrane protein</topology>
    </subcellularLocation>
</comment>
<evidence type="ECO:0000256" key="1">
    <source>
        <dbReference type="ARBA" id="ARBA00004167"/>
    </source>
</evidence>
<evidence type="ECO:0000256" key="8">
    <source>
        <dbReference type="ARBA" id="ARBA00023180"/>
    </source>
</evidence>
<dbReference type="PANTHER" id="PTHR19331:SF468">
    <property type="entry name" value="SCAVENGER RECEPTOR CYSTEINE-RICH TYPE 1 PROTEIN M160"/>
    <property type="match status" value="1"/>
</dbReference>
<keyword evidence="3 12" id="KW-0732">Signal</keyword>
<organism evidence="15 16">
    <name type="scientific">Albula goreensis</name>
    <dbReference type="NCBI Taxonomy" id="1534307"/>
    <lineage>
        <taxon>Eukaryota</taxon>
        <taxon>Metazoa</taxon>
        <taxon>Chordata</taxon>
        <taxon>Craniata</taxon>
        <taxon>Vertebrata</taxon>
        <taxon>Euteleostomi</taxon>
        <taxon>Actinopterygii</taxon>
        <taxon>Neopterygii</taxon>
        <taxon>Teleostei</taxon>
        <taxon>Albuliformes</taxon>
        <taxon>Albulidae</taxon>
        <taxon>Albula</taxon>
    </lineage>
</organism>
<dbReference type="GO" id="GO:0016020">
    <property type="term" value="C:membrane"/>
    <property type="evidence" value="ECO:0007669"/>
    <property type="project" value="UniProtKB-SubCell"/>
</dbReference>
<dbReference type="SMART" id="SM00406">
    <property type="entry name" value="IGv"/>
    <property type="match status" value="4"/>
</dbReference>
<dbReference type="CDD" id="cd05716">
    <property type="entry name" value="IgV_pIgR_like"/>
    <property type="match status" value="4"/>
</dbReference>
<dbReference type="OrthoDB" id="8920197at2759"/>
<evidence type="ECO:0000256" key="2">
    <source>
        <dbReference type="ARBA" id="ARBA00022692"/>
    </source>
</evidence>
<evidence type="ECO:0000256" key="6">
    <source>
        <dbReference type="ARBA" id="ARBA00023136"/>
    </source>
</evidence>
<dbReference type="PROSITE" id="PS00420">
    <property type="entry name" value="SRCR_1"/>
    <property type="match status" value="1"/>
</dbReference>
<dbReference type="PRINTS" id="PR00258">
    <property type="entry name" value="SPERACTRCPTR"/>
</dbReference>
<dbReference type="GO" id="GO:0005737">
    <property type="term" value="C:cytoplasm"/>
    <property type="evidence" value="ECO:0007669"/>
    <property type="project" value="UniProtKB-ARBA"/>
</dbReference>
<dbReference type="FunFam" id="3.10.250.10:FF:000002">
    <property type="entry name" value="Scavenger receptor cysteine-rich type 1 protein M130"/>
    <property type="match status" value="2"/>
</dbReference>
<dbReference type="InterPro" id="IPR036772">
    <property type="entry name" value="SRCR-like_dom_sf"/>
</dbReference>
<sequence length="1519" mass="165658">MGPLIFILLFLPGTGADSVRTVSSLTVQRGGSFTIPCHYDEGYEHHVKYWCKGSPWISCTIVVRTDSPQSKGGVSITDDPAQQVFTVTLSDLQVTDSGKYWCAVEKGGYETLDDKVSISLSVTAGTPALSVEKNRVSSMVGSSVRVLCRYGNSLQEKQKKWCRIGDGVSCVTAGSSEESQSRVRLNDDETQGLLTVTVRELERSDTGWYWCAAGDLQIPVHIYVSNRTNSVRTVRRLTVQAGGSVTIPCHYDEGYEHHVKYWCKGYRWDYCIPIVRTDSPQSKGGVLITDDPAQQVFTVTLSDLQVTDSDTYWCSMEVDGVLEGGAKLNLTVTTGTPDLSVDKNRVSSFVGKSVSIRCRYGNSLQRTQKNWCRIGDQISCLEAGAVETSQNSIIQISDDDIGQFNVTVRELERSDTGWYSSPVSGEEQGEQVFVSSVTVQETQKRELERSDTGWCDWWRGATQAAAGGLQIPVHIYVSNRTNSVRTVSRLTVQAGGSVTIPCHYDEGYEHHVKYWCKGYHWNYCTPIVRSDSPQSKGGVSITDDPAQQVFTVTLSDLQVTDSGQYWCSMEFDGILEGGAKLNLTVTTGTADLSVEKNRVSGVEGGNVSIHCLYGDSLPGKQRKWCRIGDQISCLEAGAVETSQNSTIQISDDDIGQFNVTVRELERSDTGWYWCAAGDLQIPVHIYVTEKTETTAGTTQPPVLSTVTQHTNSSTTAPGTDAEVGESDIHDILIPFLVTFGLLLLLVITAVVTWKLWNTHKNAKTKRKEENQSTSETEDEVAYISVVTKKRSSQSKKQHCSHANDVGLVCSGYTESRLVNGPDICSGRVELQYLGTWGTVCDACWDMRASNVLCQQLECGTAVAVVGQAWFGEGSGPIRADVFNCHGNETRLSQCAVSSWSRAACSHGQDVGVICTGSALSALDGTVRLSGESECEGQVEVYYQHTWRRVVESWSFREASVVCRQLGCGSAVQVYSSSPSGTGDSEVCLTGFQCKGTESHLGNCSAPHSLTCGSSKQVSITCSSHRYLRLVGGGGDCAGRLEVFHRGSWGTVCDDSWDLEDAQVVCRQLQCGTALSVPLPFPLRPATGPIWLDEVGCVGNETSLWECPTAEWGQTEDCGHKQDVMVLCSEYKQLRLRQGDDTRVCSGLAEVFYNGTWGSVCGNDMTGDTATVICRQLGCGDNTAKITCKGPMKNLIPAEEQRQELQCPDPPQLRLVGPSKCSGRVEVRLEGSWGTVCDDSWDMREAQVVCRQLGCGEALRVEGNATFGRGNGTIWLDEVNCTGDELHLWDCCRSPLNQSDCSHKEDAGVTCAEPRRRTPVTQLPPSLSIPAVAFVVLGALLFLLLVVLGVLVFQNRGLRRALSKGDHAPLHEAVYEEIEYKLAREGTYSAPRWGSVLSEDPPSGYEDVGDSEGHSLSGELGDTAENYDDVISADQHPGSVQKVSEPLKGDAPQHYDDVITEEQSPGDHVTEDTEQNYDDAVTLHWSQEAESVLAPEGPPAPDWMDYDDVGEEPLEGGGAF</sequence>
<dbReference type="InterPro" id="IPR013106">
    <property type="entry name" value="Ig_V-set"/>
</dbReference>
<evidence type="ECO:0000259" key="14">
    <source>
        <dbReference type="PROSITE" id="PS50835"/>
    </source>
</evidence>
<feature type="domain" description="SRCR" evidence="13">
    <location>
        <begin position="926"/>
        <end position="1022"/>
    </location>
</feature>
<feature type="region of interest" description="Disordered" evidence="10">
    <location>
        <begin position="696"/>
        <end position="721"/>
    </location>
</feature>
<dbReference type="PROSITE" id="PS50835">
    <property type="entry name" value="IG_LIKE"/>
    <property type="match status" value="5"/>
</dbReference>
<dbReference type="Proteomes" id="UP000829720">
    <property type="component" value="Unassembled WGS sequence"/>
</dbReference>
<keyword evidence="6 11" id="KW-0472">Membrane</keyword>
<evidence type="ECO:0000256" key="11">
    <source>
        <dbReference type="SAM" id="Phobius"/>
    </source>
</evidence>
<feature type="domain" description="Ig-like" evidence="14">
    <location>
        <begin position="127"/>
        <end position="235"/>
    </location>
</feature>
<feature type="transmembrane region" description="Helical" evidence="11">
    <location>
        <begin position="1330"/>
        <end position="1352"/>
    </location>
</feature>
<feature type="domain" description="Ig-like" evidence="14">
    <location>
        <begin position="337"/>
        <end position="440"/>
    </location>
</feature>
<dbReference type="PANTHER" id="PTHR19331">
    <property type="entry name" value="SCAVENGER RECEPTOR DOMAIN-CONTAINING"/>
    <property type="match status" value="1"/>
</dbReference>
<dbReference type="Pfam" id="PF07686">
    <property type="entry name" value="V-set"/>
    <property type="match status" value="4"/>
</dbReference>
<evidence type="ECO:0000256" key="9">
    <source>
        <dbReference type="PROSITE-ProRule" id="PRU00196"/>
    </source>
</evidence>
<gene>
    <name evidence="15" type="ORF">AGOR_G00032840</name>
</gene>
<feature type="chain" id="PRO_5035857567" evidence="12">
    <location>
        <begin position="17"/>
        <end position="1519"/>
    </location>
</feature>
<keyword evidence="5 11" id="KW-1133">Transmembrane helix</keyword>
<feature type="region of interest" description="Disordered" evidence="10">
    <location>
        <begin position="1392"/>
        <end position="1420"/>
    </location>
</feature>
<dbReference type="Gene3D" id="3.10.250.10">
    <property type="entry name" value="SRCR-like domain"/>
    <property type="match status" value="5"/>
</dbReference>
<keyword evidence="8" id="KW-0325">Glycoprotein</keyword>
<dbReference type="InterPro" id="IPR003599">
    <property type="entry name" value="Ig_sub"/>
</dbReference>
<dbReference type="FunFam" id="3.10.250.10:FF:000004">
    <property type="entry name" value="Scavenger receptor cysteine-rich type 1 protein M130"/>
    <property type="match status" value="1"/>
</dbReference>
<feature type="domain" description="SRCR" evidence="13">
    <location>
        <begin position="1212"/>
        <end position="1311"/>
    </location>
</feature>
<feature type="domain" description="SRCR" evidence="13">
    <location>
        <begin position="815"/>
        <end position="915"/>
    </location>
</feature>
<feature type="signal peptide" evidence="12">
    <location>
        <begin position="1"/>
        <end position="16"/>
    </location>
</feature>
<dbReference type="PROSITE" id="PS50287">
    <property type="entry name" value="SRCR_2"/>
    <property type="match status" value="5"/>
</dbReference>
<evidence type="ECO:0000256" key="10">
    <source>
        <dbReference type="SAM" id="MobiDB-lite"/>
    </source>
</evidence>
<evidence type="ECO:0000256" key="4">
    <source>
        <dbReference type="ARBA" id="ARBA00022737"/>
    </source>
</evidence>
<keyword evidence="4" id="KW-0677">Repeat</keyword>
<feature type="disulfide bond" evidence="9">
    <location>
        <begin position="1096"/>
        <end position="1106"/>
    </location>
</feature>
<dbReference type="InterPro" id="IPR007110">
    <property type="entry name" value="Ig-like_dom"/>
</dbReference>
<feature type="disulfide bond" evidence="9">
    <location>
        <begin position="1236"/>
        <end position="1300"/>
    </location>
</feature>
<accession>A0A8T3E3V0</accession>
<protein>
    <submittedName>
        <fullName evidence="15">Uncharacterized protein</fullName>
    </submittedName>
</protein>
<dbReference type="Gene3D" id="2.60.40.10">
    <property type="entry name" value="Immunoglobulins"/>
    <property type="match status" value="6"/>
</dbReference>
<dbReference type="FunFam" id="3.10.250.10:FF:000009">
    <property type="entry name" value="WC1"/>
    <property type="match status" value="1"/>
</dbReference>
<feature type="domain" description="Ig-like" evidence="14">
    <location>
        <begin position="472"/>
        <end position="586"/>
    </location>
</feature>
<feature type="compositionally biased region" description="Acidic residues" evidence="10">
    <location>
        <begin position="1503"/>
        <end position="1513"/>
    </location>
</feature>
<feature type="domain" description="SRCR" evidence="13">
    <location>
        <begin position="1027"/>
        <end position="1128"/>
    </location>
</feature>
<feature type="domain" description="SRCR" evidence="13">
    <location>
        <begin position="1133"/>
        <end position="1180"/>
    </location>
</feature>
<feature type="domain" description="Ig-like" evidence="14">
    <location>
        <begin position="3"/>
        <end position="119"/>
    </location>
</feature>
<dbReference type="SUPFAM" id="SSF48726">
    <property type="entry name" value="Immunoglobulin"/>
    <property type="match status" value="6"/>
</dbReference>
<feature type="disulfide bond" evidence="9">
    <location>
        <begin position="884"/>
        <end position="894"/>
    </location>
</feature>
<evidence type="ECO:0000256" key="5">
    <source>
        <dbReference type="ARBA" id="ARBA00022989"/>
    </source>
</evidence>
<evidence type="ECO:0000313" key="15">
    <source>
        <dbReference type="EMBL" id="KAI1901295.1"/>
    </source>
</evidence>
<dbReference type="InterPro" id="IPR013783">
    <property type="entry name" value="Ig-like_fold"/>
</dbReference>
<evidence type="ECO:0000256" key="3">
    <source>
        <dbReference type="ARBA" id="ARBA00022729"/>
    </source>
</evidence>
<dbReference type="SMART" id="SM00202">
    <property type="entry name" value="SR"/>
    <property type="match status" value="5"/>
</dbReference>
<feature type="domain" description="Ig-like" evidence="14">
    <location>
        <begin position="603"/>
        <end position="694"/>
    </location>
</feature>
<feature type="disulfide bond" evidence="9">
    <location>
        <begin position="1249"/>
        <end position="1310"/>
    </location>
</feature>
<dbReference type="SMART" id="SM00409">
    <property type="entry name" value="IG"/>
    <property type="match status" value="6"/>
</dbReference>
<dbReference type="Pfam" id="PF00530">
    <property type="entry name" value="SRCR"/>
    <property type="match status" value="5"/>
</dbReference>
<feature type="disulfide bond" evidence="9">
    <location>
        <begin position="840"/>
        <end position="904"/>
    </location>
</feature>
<feature type="disulfide bond" evidence="9">
    <location>
        <begin position="993"/>
        <end position="1003"/>
    </location>
</feature>
<evidence type="ECO:0000256" key="7">
    <source>
        <dbReference type="ARBA" id="ARBA00023157"/>
    </source>
</evidence>
<dbReference type="EMBL" id="JAERUA010000003">
    <property type="protein sequence ID" value="KAI1901295.1"/>
    <property type="molecule type" value="Genomic_DNA"/>
</dbReference>
<keyword evidence="7 9" id="KW-1015">Disulfide bond</keyword>
<evidence type="ECO:0000313" key="16">
    <source>
        <dbReference type="Proteomes" id="UP000829720"/>
    </source>
</evidence>
<keyword evidence="16" id="KW-1185">Reference proteome</keyword>
<feature type="disulfide bond" evidence="9">
    <location>
        <begin position="1280"/>
        <end position="1290"/>
    </location>
</feature>
<reference evidence="15" key="1">
    <citation type="submission" date="2021-01" db="EMBL/GenBank/DDBJ databases">
        <authorList>
            <person name="Zahm M."/>
            <person name="Roques C."/>
            <person name="Cabau C."/>
            <person name="Klopp C."/>
            <person name="Donnadieu C."/>
            <person name="Jouanno E."/>
            <person name="Lampietro C."/>
            <person name="Louis A."/>
            <person name="Herpin A."/>
            <person name="Echchiki A."/>
            <person name="Berthelot C."/>
            <person name="Parey E."/>
            <person name="Roest-Crollius H."/>
            <person name="Braasch I."/>
            <person name="Postlethwait J."/>
            <person name="Bobe J."/>
            <person name="Montfort J."/>
            <person name="Bouchez O."/>
            <person name="Begum T."/>
            <person name="Mejri S."/>
            <person name="Adams A."/>
            <person name="Chen W.-J."/>
            <person name="Guiguen Y."/>
        </authorList>
    </citation>
    <scope>NUCLEOTIDE SEQUENCE</scope>
    <source>
        <tissue evidence="15">Blood</tissue>
    </source>
</reference>
<evidence type="ECO:0000259" key="13">
    <source>
        <dbReference type="PROSITE" id="PS50287"/>
    </source>
</evidence>
<comment type="caution">
    <text evidence="9">Lacks conserved residue(s) required for the propagation of feature annotation.</text>
</comment>
<dbReference type="InterPro" id="IPR036179">
    <property type="entry name" value="Ig-like_dom_sf"/>
</dbReference>
<comment type="caution">
    <text evidence="15">The sequence shown here is derived from an EMBL/GenBank/DDBJ whole genome shotgun (WGS) entry which is preliminary data.</text>
</comment>
<feature type="disulfide bond" evidence="9">
    <location>
        <begin position="853"/>
        <end position="914"/>
    </location>
</feature>
<proteinExistence type="predicted"/>
<name>A0A8T3E3V0_9TELE</name>
<dbReference type="InterPro" id="IPR001190">
    <property type="entry name" value="SRCR"/>
</dbReference>